<keyword evidence="2" id="KW-1185">Reference proteome</keyword>
<evidence type="ECO:0000313" key="1">
    <source>
        <dbReference type="EMBL" id="ABR48741.1"/>
    </source>
</evidence>
<dbReference type="AlphaFoldDB" id="A6TRC3"/>
<dbReference type="EMBL" id="CP000724">
    <property type="protein sequence ID" value="ABR48741.1"/>
    <property type="molecule type" value="Genomic_DNA"/>
</dbReference>
<evidence type="ECO:0000313" key="2">
    <source>
        <dbReference type="Proteomes" id="UP000001572"/>
    </source>
</evidence>
<organism evidence="1 2">
    <name type="scientific">Alkaliphilus metalliredigens (strain QYMF)</name>
    <dbReference type="NCBI Taxonomy" id="293826"/>
    <lineage>
        <taxon>Bacteria</taxon>
        <taxon>Bacillati</taxon>
        <taxon>Bacillota</taxon>
        <taxon>Clostridia</taxon>
        <taxon>Peptostreptococcales</taxon>
        <taxon>Natronincolaceae</taxon>
        <taxon>Alkaliphilus</taxon>
    </lineage>
</organism>
<accession>A6TRC3</accession>
<sequence>MMRRNSLLREKIYDCETFAKAYSKAKKKKRCHMRYMIYVKDENQTNNMTIECHDAEEMAEYASKCIKQGYREVKAVTERDSE</sequence>
<proteinExistence type="predicted"/>
<dbReference type="STRING" id="293826.Amet_2589"/>
<protein>
    <submittedName>
        <fullName evidence="1">Uncharacterized protein</fullName>
    </submittedName>
</protein>
<dbReference type="RefSeq" id="WP_012063715.1">
    <property type="nucleotide sequence ID" value="NC_009633.1"/>
</dbReference>
<name>A6TRC3_ALKMQ</name>
<dbReference type="KEGG" id="amt:Amet_2589"/>
<reference evidence="2" key="1">
    <citation type="journal article" date="2016" name="Genome Announc.">
        <title>Complete genome sequence of Alkaliphilus metalliredigens strain QYMF, an alkaliphilic and metal-reducing bacterium isolated from borax-contaminated leachate ponds.</title>
        <authorList>
            <person name="Hwang C."/>
            <person name="Copeland A."/>
            <person name="Lucas S."/>
            <person name="Lapidus A."/>
            <person name="Barry K."/>
            <person name="Detter J.C."/>
            <person name="Glavina Del Rio T."/>
            <person name="Hammon N."/>
            <person name="Israni S."/>
            <person name="Dalin E."/>
            <person name="Tice H."/>
            <person name="Pitluck S."/>
            <person name="Chertkov O."/>
            <person name="Brettin T."/>
            <person name="Bruce D."/>
            <person name="Han C."/>
            <person name="Schmutz J."/>
            <person name="Larimer F."/>
            <person name="Land M.L."/>
            <person name="Hauser L."/>
            <person name="Kyrpides N."/>
            <person name="Mikhailova N."/>
            <person name="Ye Q."/>
            <person name="Zhou J."/>
            <person name="Richardson P."/>
            <person name="Fields M.W."/>
        </authorList>
    </citation>
    <scope>NUCLEOTIDE SEQUENCE [LARGE SCALE GENOMIC DNA]</scope>
    <source>
        <strain evidence="2">QYMF</strain>
    </source>
</reference>
<dbReference type="Proteomes" id="UP000001572">
    <property type="component" value="Chromosome"/>
</dbReference>
<gene>
    <name evidence="1" type="ordered locus">Amet_2589</name>
</gene>
<dbReference type="HOGENOM" id="CLU_2550846_0_0_9"/>